<organism evidence="2 3">
    <name type="scientific">Gordonia alkanivorans NBRC 16433</name>
    <dbReference type="NCBI Taxonomy" id="1027371"/>
    <lineage>
        <taxon>Bacteria</taxon>
        <taxon>Bacillati</taxon>
        <taxon>Actinomycetota</taxon>
        <taxon>Actinomycetes</taxon>
        <taxon>Mycobacteriales</taxon>
        <taxon>Gordoniaceae</taxon>
        <taxon>Gordonia</taxon>
    </lineage>
</organism>
<evidence type="ECO:0000313" key="3">
    <source>
        <dbReference type="Proteomes" id="UP000003558"/>
    </source>
</evidence>
<dbReference type="RefSeq" id="WP_006359474.1">
    <property type="nucleotide sequence ID" value="NZ_BACI01000072.1"/>
</dbReference>
<feature type="region of interest" description="Disordered" evidence="1">
    <location>
        <begin position="43"/>
        <end position="64"/>
    </location>
</feature>
<reference evidence="2 3" key="1">
    <citation type="submission" date="2011-05" db="EMBL/GenBank/DDBJ databases">
        <title>Whole genome shotgun sequence of Gordonia alkanivorans NBRC 16433.</title>
        <authorList>
            <person name="Hosoyama A."/>
            <person name="Nakamura S."/>
            <person name="Takarada H."/>
            <person name="Tsuchikane K."/>
            <person name="Yamazaki S."/>
            <person name="Fujita N."/>
        </authorList>
    </citation>
    <scope>NUCLEOTIDE SEQUENCE [LARGE SCALE GENOMIC DNA]</scope>
    <source>
        <strain evidence="2 3">NBRC 16433</strain>
    </source>
</reference>
<accession>F9VXM6</accession>
<evidence type="ECO:0000256" key="1">
    <source>
        <dbReference type="SAM" id="MobiDB-lite"/>
    </source>
</evidence>
<comment type="caution">
    <text evidence="2">The sequence shown here is derived from an EMBL/GenBank/DDBJ whole genome shotgun (WGS) entry which is preliminary data.</text>
</comment>
<protein>
    <recommendedName>
        <fullName evidence="4">DUF3800 domain-containing protein</fullName>
    </recommendedName>
</protein>
<name>F9VXM6_9ACTN</name>
<dbReference type="Proteomes" id="UP000003558">
    <property type="component" value="Unassembled WGS sequence"/>
</dbReference>
<proteinExistence type="predicted"/>
<dbReference type="EMBL" id="BACI01000072">
    <property type="protein sequence ID" value="GAA13365.1"/>
    <property type="molecule type" value="Genomic_DNA"/>
</dbReference>
<evidence type="ECO:0008006" key="4">
    <source>
        <dbReference type="Google" id="ProtNLM"/>
    </source>
</evidence>
<dbReference type="STRING" id="1027371.GOALK_072_01680"/>
<evidence type="ECO:0000313" key="2">
    <source>
        <dbReference type="EMBL" id="GAA13365.1"/>
    </source>
</evidence>
<dbReference type="AlphaFoldDB" id="F9VXM6"/>
<gene>
    <name evidence="2" type="ORF">GOALK_072_01680</name>
</gene>
<sequence>MLTAWGDESGSIPQQDPDSYLLSAALIEDNDIPEVRKTIEGIRLRNEPSETNPRFIGKEGDPVD</sequence>